<evidence type="ECO:0000256" key="4">
    <source>
        <dbReference type="ARBA" id="ARBA00022692"/>
    </source>
</evidence>
<keyword evidence="12" id="KW-1185">Reference proteome</keyword>
<dbReference type="OrthoDB" id="29558at2759"/>
<comment type="function">
    <text evidence="8">Component of the signal peptidase complex (SPC) which catalyzes the cleavage of N-terminal signal sequences from nascent proteins as they are translocated into the lumen of the endoplasmic reticulum. Enhances the enzymatic activity of SPC and facilitates the interactions between different components of the translocation site.</text>
</comment>
<feature type="transmembrane region" description="Helical" evidence="9">
    <location>
        <begin position="82"/>
        <end position="101"/>
    </location>
</feature>
<evidence type="ECO:0000256" key="7">
    <source>
        <dbReference type="ARBA" id="ARBA00023136"/>
    </source>
</evidence>
<dbReference type="GO" id="GO:0045047">
    <property type="term" value="P:protein targeting to ER"/>
    <property type="evidence" value="ECO:0007669"/>
    <property type="project" value="TreeGrafter"/>
</dbReference>
<organism evidence="10 12">
    <name type="scientific">Rozella allomycis (strain CSF55)</name>
    <dbReference type="NCBI Taxonomy" id="988480"/>
    <lineage>
        <taxon>Eukaryota</taxon>
        <taxon>Fungi</taxon>
        <taxon>Fungi incertae sedis</taxon>
        <taxon>Cryptomycota</taxon>
        <taxon>Cryptomycota incertae sedis</taxon>
        <taxon>Rozella</taxon>
    </lineage>
</organism>
<keyword evidence="7 9" id="KW-0472">Membrane</keyword>
<dbReference type="Proteomes" id="UP000030755">
    <property type="component" value="Unassembled WGS sequence"/>
</dbReference>
<comment type="similarity">
    <text evidence="2">Belongs to the SPCS2 family.</text>
</comment>
<evidence type="ECO:0000256" key="9">
    <source>
        <dbReference type="SAM" id="Phobius"/>
    </source>
</evidence>
<dbReference type="AlphaFoldDB" id="A0A075B204"/>
<dbReference type="InterPro" id="IPR009582">
    <property type="entry name" value="Spc2/SPCS2"/>
</dbReference>
<evidence type="ECO:0000256" key="2">
    <source>
        <dbReference type="ARBA" id="ARBA00007324"/>
    </source>
</evidence>
<evidence type="ECO:0000256" key="1">
    <source>
        <dbReference type="ARBA" id="ARBA00004477"/>
    </source>
</evidence>
<evidence type="ECO:0000256" key="6">
    <source>
        <dbReference type="ARBA" id="ARBA00022989"/>
    </source>
</evidence>
<dbReference type="GO" id="GO:0006465">
    <property type="term" value="P:signal peptide processing"/>
    <property type="evidence" value="ECO:0007669"/>
    <property type="project" value="InterPro"/>
</dbReference>
<keyword evidence="6 9" id="KW-1133">Transmembrane helix</keyword>
<name>A0A075B204_ROZAC</name>
<dbReference type="STRING" id="988480.A0A075B204"/>
<evidence type="ECO:0000256" key="3">
    <source>
        <dbReference type="ARBA" id="ARBA00017057"/>
    </source>
</evidence>
<keyword evidence="5" id="KW-0256">Endoplasmic reticulum</keyword>
<dbReference type="HOGENOM" id="CLU_1390940_0_0_1"/>
<protein>
    <recommendedName>
        <fullName evidence="3">Signal peptidase complex subunit 2</fullName>
    </recommendedName>
</protein>
<dbReference type="PANTHER" id="PTHR13085:SF0">
    <property type="entry name" value="SIGNAL PEPTIDASE COMPLEX SUBUNIT 2"/>
    <property type="match status" value="1"/>
</dbReference>
<dbReference type="GO" id="GO:0005787">
    <property type="term" value="C:signal peptidase complex"/>
    <property type="evidence" value="ECO:0007669"/>
    <property type="project" value="InterPro"/>
</dbReference>
<evidence type="ECO:0000313" key="10">
    <source>
        <dbReference type="EMBL" id="EPZ36405.1"/>
    </source>
</evidence>
<feature type="transmembrane region" description="Helical" evidence="9">
    <location>
        <begin position="50"/>
        <end position="70"/>
    </location>
</feature>
<reference evidence="10 12" key="1">
    <citation type="journal article" date="2013" name="Curr. Biol.">
        <title>Shared signatures of parasitism and phylogenomics unite Cryptomycota and microsporidia.</title>
        <authorList>
            <person name="James T.Y."/>
            <person name="Pelin A."/>
            <person name="Bonen L."/>
            <person name="Ahrendt S."/>
            <person name="Sain D."/>
            <person name="Corradi N."/>
            <person name="Stajich J.E."/>
        </authorList>
    </citation>
    <scope>NUCLEOTIDE SEQUENCE [LARGE SCALE GENOMIC DNA]</scope>
    <source>
        <strain evidence="10 12">CSF55</strain>
        <strain evidence="10 12">CSF55</strain>
    </source>
</reference>
<comment type="subcellular location">
    <subcellularLocation>
        <location evidence="1">Endoplasmic reticulum membrane</location>
        <topology evidence="1">Multi-pass membrane protein</topology>
    </subcellularLocation>
</comment>
<keyword evidence="4 9" id="KW-0812">Transmembrane</keyword>
<dbReference type="Pfam" id="PF06703">
    <property type="entry name" value="SPC25"/>
    <property type="match status" value="1"/>
</dbReference>
<reference evidence="13" key="2">
    <citation type="journal article" date="2018" name="Nat. Microbiol.">
        <title>Leveraging single-cell genomics to expand the fungal tree of life.</title>
        <authorList>
            <person name="Ahrendt S.R."/>
            <person name="Quandt C.A."/>
            <person name="Ciobanu D."/>
            <person name="Clum A."/>
            <person name="Salamov A."/>
            <person name="Andreopoulos B."/>
            <person name="Cheng J.F."/>
            <person name="Woyke T."/>
            <person name="Pelin A."/>
            <person name="Henrissat B."/>
            <person name="Reynolds N.K."/>
            <person name="Benny G.L."/>
            <person name="Smith M.E."/>
            <person name="James T.Y."/>
            <person name="Grigoriev I.V."/>
        </authorList>
    </citation>
    <scope>NUCLEOTIDE SEQUENCE [LARGE SCALE GENOMIC DNA]</scope>
    <source>
        <strain evidence="13">CSF55</strain>
    </source>
</reference>
<evidence type="ECO:0000256" key="5">
    <source>
        <dbReference type="ARBA" id="ARBA00022824"/>
    </source>
</evidence>
<accession>A0A075B204</accession>
<reference evidence="11" key="3">
    <citation type="submission" date="2018-08" db="EMBL/GenBank/DDBJ databases">
        <title>Leveraging single-cell genomics to expand the Fungal Tree of Life.</title>
        <authorList>
            <consortium name="DOE Joint Genome Institute"/>
            <person name="Ahrendt S.R."/>
            <person name="Quandt C.A."/>
            <person name="Ciobanu D."/>
            <person name="Clum A."/>
            <person name="Salamov A."/>
            <person name="Andreopoulos B."/>
            <person name="Cheng J.-F."/>
            <person name="Woyke T."/>
            <person name="Pelin A."/>
            <person name="Henrissat B."/>
            <person name="Reynolds N."/>
            <person name="Benny G.L."/>
            <person name="Smith M.E."/>
            <person name="James T.Y."/>
            <person name="Grigoriev I.V."/>
        </authorList>
    </citation>
    <scope>NUCLEOTIDE SEQUENCE</scope>
    <source>
        <strain evidence="11">CSF55</strain>
    </source>
</reference>
<evidence type="ECO:0000256" key="8">
    <source>
        <dbReference type="ARBA" id="ARBA00045608"/>
    </source>
</evidence>
<dbReference type="Proteomes" id="UP000281549">
    <property type="component" value="Unassembled WGS sequence"/>
</dbReference>
<sequence length="196" mass="22734">MFSSPYFLEIQKNPLKINPYSLKTVKPLLDDHLAKYMVDELKVQESSKRAIVKLCLGYAMAIIAASVALYSYTAKKFQTTIFWSWVGVAMYYFLNLIYFLYGKFYDRHAVIRGTINQGKDKIIHFEINSKTVTPRGQYVIDCYYSPQSFSFIGNIPKFTVEAFVETFFDPVGNFHVKEFCQFVDSKIAKNLFHKGE</sequence>
<dbReference type="EMBL" id="KE560565">
    <property type="protein sequence ID" value="EPZ36405.1"/>
    <property type="molecule type" value="Genomic_DNA"/>
</dbReference>
<evidence type="ECO:0000313" key="12">
    <source>
        <dbReference type="Proteomes" id="UP000030755"/>
    </source>
</evidence>
<evidence type="ECO:0000313" key="13">
    <source>
        <dbReference type="Proteomes" id="UP000281549"/>
    </source>
</evidence>
<gene>
    <name evidence="10" type="ORF">O9G_002907</name>
    <name evidence="11" type="ORF">ROZALSC1DRAFT_26684</name>
</gene>
<dbReference type="PANTHER" id="PTHR13085">
    <property type="entry name" value="MICROSOMAL SIGNAL PEPTIDASE 25 KDA SUBUNIT"/>
    <property type="match status" value="1"/>
</dbReference>
<dbReference type="EMBL" id="ML004920">
    <property type="protein sequence ID" value="RKP21924.1"/>
    <property type="molecule type" value="Genomic_DNA"/>
</dbReference>
<evidence type="ECO:0000313" key="11">
    <source>
        <dbReference type="EMBL" id="RKP21924.1"/>
    </source>
</evidence>
<proteinExistence type="inferred from homology"/>